<proteinExistence type="predicted"/>
<evidence type="ECO:0000313" key="2">
    <source>
        <dbReference type="Proteomes" id="UP000245380"/>
    </source>
</evidence>
<dbReference type="Proteomes" id="UP000245380">
    <property type="component" value="Unassembled WGS sequence"/>
</dbReference>
<dbReference type="EMBL" id="MPDK01000049">
    <property type="protein sequence ID" value="PWI54697.1"/>
    <property type="molecule type" value="Genomic_DNA"/>
</dbReference>
<organism evidence="1 2">
    <name type="scientific">Sulfoacidibacillus thermotolerans</name>
    <name type="common">Acidibacillus sulfuroxidans</name>
    <dbReference type="NCBI Taxonomy" id="1765684"/>
    <lineage>
        <taxon>Bacteria</taxon>
        <taxon>Bacillati</taxon>
        <taxon>Bacillota</taxon>
        <taxon>Bacilli</taxon>
        <taxon>Bacillales</taxon>
        <taxon>Alicyclobacillaceae</taxon>
        <taxon>Sulfoacidibacillus</taxon>
    </lineage>
</organism>
<comment type="caution">
    <text evidence="1">The sequence shown here is derived from an EMBL/GenBank/DDBJ whole genome shotgun (WGS) entry which is preliminary data.</text>
</comment>
<accession>A0A2U3D0A3</accession>
<name>A0A2U3D0A3_SULT2</name>
<reference evidence="1 2" key="1">
    <citation type="submission" date="2016-11" db="EMBL/GenBank/DDBJ databases">
        <title>Comparative genomics of Acidibacillus ferroxidans species.</title>
        <authorList>
            <person name="Oliveira G."/>
            <person name="Nunes G."/>
            <person name="Oliveira R."/>
            <person name="Araujo F."/>
            <person name="Salim A."/>
            <person name="Scholte L."/>
            <person name="Morais D."/>
            <person name="Nancucheo I."/>
            <person name="Johnson D.B."/>
            <person name="Grail B."/>
            <person name="Bittencourt J."/>
            <person name="Valadares R."/>
        </authorList>
    </citation>
    <scope>NUCLEOTIDE SEQUENCE [LARGE SCALE GENOMIC DNA]</scope>
    <source>
        <strain evidence="1 2">Y002</strain>
    </source>
</reference>
<gene>
    <name evidence="1" type="ORF">BM613_13655</name>
</gene>
<dbReference type="AlphaFoldDB" id="A0A2U3D0A3"/>
<keyword evidence="2" id="KW-1185">Reference proteome</keyword>
<protein>
    <submittedName>
        <fullName evidence="1">Uncharacterized protein</fullName>
    </submittedName>
</protein>
<evidence type="ECO:0000313" key="1">
    <source>
        <dbReference type="EMBL" id="PWI54697.1"/>
    </source>
</evidence>
<sequence length="65" mass="7628">MSMFVFVNRKVDVPDDRVIIKILDATQSRDHLANYFDSLKSKKEVFTNEQVDELYHFALHKVITA</sequence>